<reference evidence="1 2" key="1">
    <citation type="submission" date="2019-02" db="EMBL/GenBank/DDBJ databases">
        <title>Deep-cultivation of Planctomycetes and their phenomic and genomic characterization uncovers novel biology.</title>
        <authorList>
            <person name="Wiegand S."/>
            <person name="Jogler M."/>
            <person name="Boedeker C."/>
            <person name="Pinto D."/>
            <person name="Vollmers J."/>
            <person name="Rivas-Marin E."/>
            <person name="Kohn T."/>
            <person name="Peeters S.H."/>
            <person name="Heuer A."/>
            <person name="Rast P."/>
            <person name="Oberbeckmann S."/>
            <person name="Bunk B."/>
            <person name="Jeske O."/>
            <person name="Meyerdierks A."/>
            <person name="Storesund J.E."/>
            <person name="Kallscheuer N."/>
            <person name="Luecker S."/>
            <person name="Lage O.M."/>
            <person name="Pohl T."/>
            <person name="Merkel B.J."/>
            <person name="Hornburger P."/>
            <person name="Mueller R.-W."/>
            <person name="Bruemmer F."/>
            <person name="Labrenz M."/>
            <person name="Spormann A.M."/>
            <person name="Op den Camp H."/>
            <person name="Overmann J."/>
            <person name="Amann R."/>
            <person name="Jetten M.S.M."/>
            <person name="Mascher T."/>
            <person name="Medema M.H."/>
            <person name="Devos D.P."/>
            <person name="Kaster A.-K."/>
            <person name="Ovreas L."/>
            <person name="Rohde M."/>
            <person name="Galperin M.Y."/>
            <person name="Jogler C."/>
        </authorList>
    </citation>
    <scope>NUCLEOTIDE SEQUENCE [LARGE SCALE GENOMIC DNA]</scope>
    <source>
        <strain evidence="1 2">ETA_A1</strain>
    </source>
</reference>
<sequence>MTPSALLSALRGRGFAVAATGGKLTVRPASALTTAEQAAIVTHLSGLVAAVATGVTPAVGDRDNDTAVRLLTDADTLVERLRVSGTRPEVNAAAAMVCRAYATGDLAAVRFAVAEFERVVRRLAGRPRVGAGAGHPPGA</sequence>
<evidence type="ECO:0000313" key="1">
    <source>
        <dbReference type="EMBL" id="QDU23914.1"/>
    </source>
</evidence>
<name>A0A517Y2G4_9BACT</name>
<dbReference type="AlphaFoldDB" id="A0A517Y2G4"/>
<dbReference type="RefSeq" id="WP_145244122.1">
    <property type="nucleotide sequence ID" value="NZ_CP036273.1"/>
</dbReference>
<protein>
    <recommendedName>
        <fullName evidence="3">TubC N-terminal docking domain-containing protein</fullName>
    </recommendedName>
</protein>
<dbReference type="Proteomes" id="UP000319576">
    <property type="component" value="Chromosome"/>
</dbReference>
<evidence type="ECO:0000313" key="2">
    <source>
        <dbReference type="Proteomes" id="UP000319576"/>
    </source>
</evidence>
<dbReference type="EMBL" id="CP036273">
    <property type="protein sequence ID" value="QDU23914.1"/>
    <property type="molecule type" value="Genomic_DNA"/>
</dbReference>
<dbReference type="KEGG" id="uli:ETAA1_59240"/>
<evidence type="ECO:0008006" key="3">
    <source>
        <dbReference type="Google" id="ProtNLM"/>
    </source>
</evidence>
<gene>
    <name evidence="1" type="ORF">ETAA1_59240</name>
</gene>
<accession>A0A517Y2G4</accession>
<keyword evidence="2" id="KW-1185">Reference proteome</keyword>
<organism evidence="1 2">
    <name type="scientific">Urbifossiella limnaea</name>
    <dbReference type="NCBI Taxonomy" id="2528023"/>
    <lineage>
        <taxon>Bacteria</taxon>
        <taxon>Pseudomonadati</taxon>
        <taxon>Planctomycetota</taxon>
        <taxon>Planctomycetia</taxon>
        <taxon>Gemmatales</taxon>
        <taxon>Gemmataceae</taxon>
        <taxon>Urbifossiella</taxon>
    </lineage>
</organism>
<proteinExistence type="predicted"/>